<dbReference type="EMBL" id="BDSP01000141">
    <property type="protein sequence ID" value="GAX19960.1"/>
    <property type="molecule type" value="Genomic_DNA"/>
</dbReference>
<dbReference type="PANTHER" id="PTHR13600">
    <property type="entry name" value="LEUCINE CARBOXYL METHYLTRANSFERASE"/>
    <property type="match status" value="1"/>
</dbReference>
<dbReference type="SUPFAM" id="SSF53335">
    <property type="entry name" value="S-adenosyl-L-methionine-dependent methyltransferases"/>
    <property type="match status" value="1"/>
</dbReference>
<dbReference type="Proteomes" id="UP000198406">
    <property type="component" value="Unassembled WGS sequence"/>
</dbReference>
<dbReference type="InterPro" id="IPR016651">
    <property type="entry name" value="LCMT1"/>
</dbReference>
<name>A0A1Z5K0Y7_FISSO</name>
<evidence type="ECO:0000256" key="2">
    <source>
        <dbReference type="ARBA" id="ARBA00010703"/>
    </source>
</evidence>
<dbReference type="Gene3D" id="3.40.50.150">
    <property type="entry name" value="Vaccinia Virus protein VP39"/>
    <property type="match status" value="1"/>
</dbReference>
<gene>
    <name evidence="8" type="ORF">FisN_1Lh568</name>
</gene>
<comment type="catalytic activity">
    <reaction evidence="1">
        <text>[phosphatase 2A protein]-C-terminal L-leucine + S-adenosyl-L-methionine = [phosphatase 2A protein]-C-terminal L-leucine methyl ester + S-adenosyl-L-homocysteine</text>
        <dbReference type="Rhea" id="RHEA:48544"/>
        <dbReference type="Rhea" id="RHEA-COMP:12134"/>
        <dbReference type="Rhea" id="RHEA-COMP:12135"/>
        <dbReference type="ChEBI" id="CHEBI:57856"/>
        <dbReference type="ChEBI" id="CHEBI:59789"/>
        <dbReference type="ChEBI" id="CHEBI:90516"/>
        <dbReference type="ChEBI" id="CHEBI:90517"/>
        <dbReference type="EC" id="2.1.1.233"/>
    </reaction>
</comment>
<dbReference type="InParanoid" id="A0A1Z5K0Y7"/>
<protein>
    <recommendedName>
        <fullName evidence="3">[phosphatase 2A protein]-leucine-carboxy methyltransferase</fullName>
        <ecNumber evidence="3">2.1.1.233</ecNumber>
    </recommendedName>
    <alternativeName>
        <fullName evidence="7">[Phosphatase 2A protein]-leucine-carboxy methyltransferase 1</fullName>
    </alternativeName>
</protein>
<dbReference type="OrthoDB" id="203237at2759"/>
<accession>A0A1Z5K0Y7</accession>
<keyword evidence="9" id="KW-1185">Reference proteome</keyword>
<organism evidence="8 9">
    <name type="scientific">Fistulifera solaris</name>
    <name type="common">Oleaginous diatom</name>
    <dbReference type="NCBI Taxonomy" id="1519565"/>
    <lineage>
        <taxon>Eukaryota</taxon>
        <taxon>Sar</taxon>
        <taxon>Stramenopiles</taxon>
        <taxon>Ochrophyta</taxon>
        <taxon>Bacillariophyta</taxon>
        <taxon>Bacillariophyceae</taxon>
        <taxon>Bacillariophycidae</taxon>
        <taxon>Naviculales</taxon>
        <taxon>Naviculaceae</taxon>
        <taxon>Fistulifera</taxon>
    </lineage>
</organism>
<dbReference type="InterPro" id="IPR007213">
    <property type="entry name" value="Ppm1/Ppm2/Tcmp"/>
</dbReference>
<evidence type="ECO:0000256" key="5">
    <source>
        <dbReference type="ARBA" id="ARBA00022679"/>
    </source>
</evidence>
<evidence type="ECO:0000256" key="4">
    <source>
        <dbReference type="ARBA" id="ARBA00022603"/>
    </source>
</evidence>
<evidence type="ECO:0000256" key="3">
    <source>
        <dbReference type="ARBA" id="ARBA00012834"/>
    </source>
</evidence>
<sequence length="175" mass="19791">MIRSGLDPEAPTLFVSECVFMYMPDNETRRLLSALSATFRNSCVCQYEPIVGNGDPFGQMMEENLSKAGVAGADSGLLKVRSNQDHVNRLYQAGYTISTACDMYAAYETIMTNQQRRHASRSEFLDELEEFVLIMKHYSFSMGSTSEFYIGRNLCMLGKDSRLGFDEKRSIARIE</sequence>
<dbReference type="GO" id="GO:0032259">
    <property type="term" value="P:methylation"/>
    <property type="evidence" value="ECO:0007669"/>
    <property type="project" value="UniProtKB-KW"/>
</dbReference>
<keyword evidence="5" id="KW-0808">Transferase</keyword>
<keyword evidence="4" id="KW-0489">Methyltransferase</keyword>
<dbReference type="AlphaFoldDB" id="A0A1Z5K0Y7"/>
<keyword evidence="6" id="KW-0949">S-adenosyl-L-methionine</keyword>
<dbReference type="PANTHER" id="PTHR13600:SF21">
    <property type="entry name" value="LEUCINE CARBOXYL METHYLTRANSFERASE 1"/>
    <property type="match status" value="1"/>
</dbReference>
<dbReference type="InterPro" id="IPR029063">
    <property type="entry name" value="SAM-dependent_MTases_sf"/>
</dbReference>
<evidence type="ECO:0000313" key="9">
    <source>
        <dbReference type="Proteomes" id="UP000198406"/>
    </source>
</evidence>
<evidence type="ECO:0000256" key="6">
    <source>
        <dbReference type="ARBA" id="ARBA00022691"/>
    </source>
</evidence>
<proteinExistence type="inferred from homology"/>
<comment type="caution">
    <text evidence="8">The sequence shown here is derived from an EMBL/GenBank/DDBJ whole genome shotgun (WGS) entry which is preliminary data.</text>
</comment>
<dbReference type="GO" id="GO:0018423">
    <property type="term" value="F:protein C-terminal leucine carboxyl O-methyltransferase activity"/>
    <property type="evidence" value="ECO:0007669"/>
    <property type="project" value="UniProtKB-EC"/>
</dbReference>
<evidence type="ECO:0000313" key="8">
    <source>
        <dbReference type="EMBL" id="GAX19960.1"/>
    </source>
</evidence>
<reference evidence="8 9" key="1">
    <citation type="journal article" date="2015" name="Plant Cell">
        <title>Oil accumulation by the oleaginous diatom Fistulifera solaris as revealed by the genome and transcriptome.</title>
        <authorList>
            <person name="Tanaka T."/>
            <person name="Maeda Y."/>
            <person name="Veluchamy A."/>
            <person name="Tanaka M."/>
            <person name="Abida H."/>
            <person name="Marechal E."/>
            <person name="Bowler C."/>
            <person name="Muto M."/>
            <person name="Sunaga Y."/>
            <person name="Tanaka M."/>
            <person name="Yoshino T."/>
            <person name="Taniguchi T."/>
            <person name="Fukuda Y."/>
            <person name="Nemoto M."/>
            <person name="Matsumoto M."/>
            <person name="Wong P.S."/>
            <person name="Aburatani S."/>
            <person name="Fujibuchi W."/>
        </authorList>
    </citation>
    <scope>NUCLEOTIDE SEQUENCE [LARGE SCALE GENOMIC DNA]</scope>
    <source>
        <strain evidence="8 9">JPCC DA0580</strain>
    </source>
</reference>
<comment type="similarity">
    <text evidence="2">Belongs to the methyltransferase superfamily. LCMT family.</text>
</comment>
<evidence type="ECO:0000256" key="1">
    <source>
        <dbReference type="ARBA" id="ARBA00000724"/>
    </source>
</evidence>
<evidence type="ECO:0000256" key="7">
    <source>
        <dbReference type="ARBA" id="ARBA00032526"/>
    </source>
</evidence>
<dbReference type="Pfam" id="PF04072">
    <property type="entry name" value="LCM"/>
    <property type="match status" value="1"/>
</dbReference>
<dbReference type="EC" id="2.1.1.233" evidence="3"/>